<evidence type="ECO:0000256" key="6">
    <source>
        <dbReference type="ARBA" id="ARBA00022475"/>
    </source>
</evidence>
<feature type="transmembrane region" description="Helical" evidence="12">
    <location>
        <begin position="157"/>
        <end position="178"/>
    </location>
</feature>
<dbReference type="InterPro" id="IPR030183">
    <property type="entry name" value="SLAC/SLAH"/>
</dbReference>
<dbReference type="GO" id="GO:0008308">
    <property type="term" value="F:voltage-gated monoatomic anion channel activity"/>
    <property type="evidence" value="ECO:0007669"/>
    <property type="project" value="InterPro"/>
</dbReference>
<evidence type="ECO:0000313" key="14">
    <source>
        <dbReference type="EnsemblPlants" id="Ma01_p17070.1"/>
    </source>
</evidence>
<dbReference type="Gramene" id="Ma01_t17070.1">
    <property type="protein sequence ID" value="Ma01_p17070.1"/>
    <property type="gene ID" value="Ma01_g17070"/>
</dbReference>
<keyword evidence="9" id="KW-0406">Ion transport</keyword>
<evidence type="ECO:0000256" key="3">
    <source>
        <dbReference type="ARBA" id="ARBA00007808"/>
    </source>
</evidence>
<dbReference type="GO" id="GO:0005886">
    <property type="term" value="C:plasma membrane"/>
    <property type="evidence" value="ECO:0007669"/>
    <property type="project" value="UniProtKB-SubCell"/>
</dbReference>
<reference evidence="14" key="2">
    <citation type="submission" date="2021-05" db="UniProtKB">
        <authorList>
            <consortium name="EnsemblPlants"/>
        </authorList>
    </citation>
    <scope>IDENTIFICATION</scope>
    <source>
        <strain evidence="14">subsp. malaccensis</strain>
    </source>
</reference>
<comment type="similarity">
    <text evidence="3">Belongs to the SLAC1 S-type anion channel family.</text>
</comment>
<organism evidence="14 15">
    <name type="scientific">Musa acuminata subsp. malaccensis</name>
    <name type="common">Wild banana</name>
    <name type="synonym">Musa malaccensis</name>
    <dbReference type="NCBI Taxonomy" id="214687"/>
    <lineage>
        <taxon>Eukaryota</taxon>
        <taxon>Viridiplantae</taxon>
        <taxon>Streptophyta</taxon>
        <taxon>Embryophyta</taxon>
        <taxon>Tracheophyta</taxon>
        <taxon>Spermatophyta</taxon>
        <taxon>Magnoliopsida</taxon>
        <taxon>Liliopsida</taxon>
        <taxon>Zingiberales</taxon>
        <taxon>Musaceae</taxon>
        <taxon>Musa</taxon>
    </lineage>
</organism>
<feature type="transmembrane region" description="Helical" evidence="12">
    <location>
        <begin position="217"/>
        <end position="238"/>
    </location>
</feature>
<evidence type="ECO:0000256" key="10">
    <source>
        <dbReference type="ARBA" id="ARBA00023136"/>
    </source>
</evidence>
<dbReference type="InterPro" id="IPR004695">
    <property type="entry name" value="SLAC1/Mae1/Ssu1/TehA"/>
</dbReference>
<feature type="transmembrane region" description="Helical" evidence="12">
    <location>
        <begin position="342"/>
        <end position="362"/>
    </location>
</feature>
<dbReference type="GO" id="GO:0012505">
    <property type="term" value="C:endomembrane system"/>
    <property type="evidence" value="ECO:0007669"/>
    <property type="project" value="UniProtKB-SubCell"/>
</dbReference>
<evidence type="ECO:0000256" key="5">
    <source>
        <dbReference type="ARBA" id="ARBA00022448"/>
    </source>
</evidence>
<dbReference type="EMBL" id="HG996466">
    <property type="protein sequence ID" value="CAG1859775.1"/>
    <property type="molecule type" value="Genomic_DNA"/>
</dbReference>
<dbReference type="GO" id="GO:0006873">
    <property type="term" value="P:intracellular monoatomic ion homeostasis"/>
    <property type="evidence" value="ECO:0007669"/>
    <property type="project" value="InterPro"/>
</dbReference>
<keyword evidence="5" id="KW-0813">Transport</keyword>
<feature type="transmembrane region" description="Helical" evidence="12">
    <location>
        <begin position="281"/>
        <end position="300"/>
    </location>
</feature>
<name>A0A804HV22_MUSAM</name>
<feature type="transmembrane region" description="Helical" evidence="12">
    <location>
        <begin position="312"/>
        <end position="330"/>
    </location>
</feature>
<feature type="transmembrane region" description="Helical" evidence="12">
    <location>
        <begin position="89"/>
        <end position="111"/>
    </location>
</feature>
<dbReference type="OMA" id="HTELQFV"/>
<evidence type="ECO:0000313" key="13">
    <source>
        <dbReference type="EMBL" id="CAG1859775.1"/>
    </source>
</evidence>
<protein>
    <submittedName>
        <fullName evidence="13">(wild Malaysian banana) hypothetical protein</fullName>
    </submittedName>
</protein>
<feature type="transmembrane region" description="Helical" evidence="12">
    <location>
        <begin position="250"/>
        <end position="269"/>
    </location>
</feature>
<keyword evidence="15" id="KW-1185">Reference proteome</keyword>
<evidence type="ECO:0000256" key="12">
    <source>
        <dbReference type="SAM" id="Phobius"/>
    </source>
</evidence>
<dbReference type="Gene3D" id="1.50.10.150">
    <property type="entry name" value="Voltage-dependent anion channel"/>
    <property type="match status" value="1"/>
</dbReference>
<dbReference type="FunFam" id="1.50.10.150:FF:000003">
    <property type="entry name" value="S-type anion channel SLAH1"/>
    <property type="match status" value="1"/>
</dbReference>
<comment type="function">
    <text evidence="11">Slow, weak voltage-dependent S-type anion efflux channel involved in maintenance of anion homeostasis.</text>
</comment>
<evidence type="ECO:0000256" key="2">
    <source>
        <dbReference type="ARBA" id="ARBA00004236"/>
    </source>
</evidence>
<dbReference type="OrthoDB" id="1867618at2759"/>
<evidence type="ECO:0000256" key="7">
    <source>
        <dbReference type="ARBA" id="ARBA00022692"/>
    </source>
</evidence>
<evidence type="ECO:0000256" key="4">
    <source>
        <dbReference type="ARBA" id="ARBA00011233"/>
    </source>
</evidence>
<keyword evidence="8 12" id="KW-1133">Transmembrane helix</keyword>
<evidence type="ECO:0000256" key="9">
    <source>
        <dbReference type="ARBA" id="ARBA00023065"/>
    </source>
</evidence>
<dbReference type="Pfam" id="PF03595">
    <property type="entry name" value="SLAC1"/>
    <property type="match status" value="1"/>
</dbReference>
<evidence type="ECO:0000313" key="15">
    <source>
        <dbReference type="Proteomes" id="UP000012960"/>
    </source>
</evidence>
<keyword evidence="7 12" id="KW-0812">Transmembrane</keyword>
<evidence type="ECO:0000256" key="11">
    <source>
        <dbReference type="ARBA" id="ARBA00054248"/>
    </source>
</evidence>
<dbReference type="KEGG" id="mus:103997418"/>
<dbReference type="PANTHER" id="PTHR31269:SF22">
    <property type="entry name" value="OS01G0247700 PROTEIN"/>
    <property type="match status" value="1"/>
</dbReference>
<keyword evidence="10 12" id="KW-0472">Membrane</keyword>
<accession>A0A804HV22</accession>
<keyword evidence="6" id="KW-1003">Cell membrane</keyword>
<evidence type="ECO:0000256" key="1">
    <source>
        <dbReference type="ARBA" id="ARBA00004127"/>
    </source>
</evidence>
<dbReference type="CDD" id="cd09323">
    <property type="entry name" value="TDT_SLAC1_like"/>
    <property type="match status" value="1"/>
</dbReference>
<sequence>MLSSLMEGREHQLPIATTTTTTATSAKAQTKLLDSVVAMKAMSKLGGFHAGYFRISLSLCGQALLWKTLSEPSTDSRALRLVVRLLPSATYVLVWSVALAVLVALCFLYALRCFLRFRCVKAEFSHHVGVNYLFAPWISWLLLLQSTPAFLHPGAALYRVLWWVFSVPIIMFDVKIYGQWFTEGKKFLSMVANPTSQITVIGNLVCARAAARMGWEEIATCMFSLGMAHYLVLFVTLYQRFVGCNSLPAMLRPVFFLFIAAPSMASLAWDSISGSFGTGSKMLFFLSLFLFASLVSRPALFKRSMRRFNVAWWAYSFPLTVLALAATEYAQEVEGGVSNALMLVLAVLSVLVTVALIVFTAIKAGDLLPHGNDPFAPPFSP</sequence>
<reference evidence="13" key="1">
    <citation type="submission" date="2021-03" db="EMBL/GenBank/DDBJ databases">
        <authorList>
            <consortium name="Genoscope - CEA"/>
            <person name="William W."/>
        </authorList>
    </citation>
    <scope>NUCLEOTIDE SEQUENCE</scope>
    <source>
        <strain evidence="13">Doubled-haploid Pahang</strain>
    </source>
</reference>
<dbReference type="PANTHER" id="PTHR31269">
    <property type="entry name" value="S-TYPE ANION CHANNEL SLAH3"/>
    <property type="match status" value="1"/>
</dbReference>
<dbReference type="EnsemblPlants" id="Ma01_t17070.1">
    <property type="protein sequence ID" value="Ma01_p17070.1"/>
    <property type="gene ID" value="Ma01_g17070"/>
</dbReference>
<dbReference type="AlphaFoldDB" id="A0A804HV22"/>
<comment type="subunit">
    <text evidence="4">Homotrimer.</text>
</comment>
<dbReference type="FunCoup" id="A0A804HV22">
    <property type="interactions" value="3"/>
</dbReference>
<dbReference type="Proteomes" id="UP000012960">
    <property type="component" value="Unplaced"/>
</dbReference>
<gene>
    <name evidence="13" type="ORF">GSMUA_300700.1</name>
</gene>
<proteinExistence type="inferred from homology"/>
<evidence type="ECO:0000256" key="8">
    <source>
        <dbReference type="ARBA" id="ARBA00022989"/>
    </source>
</evidence>
<dbReference type="InterPro" id="IPR038665">
    <property type="entry name" value="Voltage-dep_anion_channel_sf"/>
</dbReference>
<comment type="subcellular location">
    <subcellularLocation>
        <location evidence="2">Cell membrane</location>
    </subcellularLocation>
    <subcellularLocation>
        <location evidence="1">Endomembrane system</location>
        <topology evidence="1">Multi-pass membrane protein</topology>
    </subcellularLocation>
</comment>